<proteinExistence type="predicted"/>
<gene>
    <name evidence="2" type="ORF">BP5553_00401</name>
</gene>
<organism evidence="2 3">
    <name type="scientific">Venustampulla echinocandica</name>
    <dbReference type="NCBI Taxonomy" id="2656787"/>
    <lineage>
        <taxon>Eukaryota</taxon>
        <taxon>Fungi</taxon>
        <taxon>Dikarya</taxon>
        <taxon>Ascomycota</taxon>
        <taxon>Pezizomycotina</taxon>
        <taxon>Leotiomycetes</taxon>
        <taxon>Helotiales</taxon>
        <taxon>Pleuroascaceae</taxon>
        <taxon>Venustampulla</taxon>
    </lineage>
</organism>
<dbReference type="Proteomes" id="UP000254866">
    <property type="component" value="Unassembled WGS sequence"/>
</dbReference>
<sequence length="233" mass="25742">MHLIVTVRLLLATVSLAFPVRCDPVANQGFTFPRVSNPSIPDVSNLTVRNNDSMVVEYTQFAHTTAIGIDMECNKSAQAAVRNEVYSDGWTSNGPYENNGKIKWDFNISQADLDANLTFCRFLLFNESIASCSWGPWGLVSQKKSANHTIPLFYSPIFRVLAYNKTQKPALWINVEDRTTSSRLPSTTATSTVNVTCPPSGIPSLAGPVFSRQDGVWPPMAENLTFPVYSLDD</sequence>
<dbReference type="EMBL" id="NPIC01000001">
    <property type="protein sequence ID" value="RDL40422.1"/>
    <property type="molecule type" value="Genomic_DNA"/>
</dbReference>
<dbReference type="GeneID" id="43593250"/>
<evidence type="ECO:0008006" key="4">
    <source>
        <dbReference type="Google" id="ProtNLM"/>
    </source>
</evidence>
<accession>A0A370TY19</accession>
<dbReference type="RefSeq" id="XP_031873078.1">
    <property type="nucleotide sequence ID" value="XM_032009024.1"/>
</dbReference>
<name>A0A370TY19_9HELO</name>
<comment type="caution">
    <text evidence="2">The sequence shown here is derived from an EMBL/GenBank/DDBJ whole genome shotgun (WGS) entry which is preliminary data.</text>
</comment>
<feature type="signal peptide" evidence="1">
    <location>
        <begin position="1"/>
        <end position="17"/>
    </location>
</feature>
<keyword evidence="1" id="KW-0732">Signal</keyword>
<evidence type="ECO:0000256" key="1">
    <source>
        <dbReference type="SAM" id="SignalP"/>
    </source>
</evidence>
<feature type="chain" id="PRO_5016670739" description="Ubiquitin 3 binding protein But2 C-terminal domain-containing protein" evidence="1">
    <location>
        <begin position="18"/>
        <end position="233"/>
    </location>
</feature>
<evidence type="ECO:0000313" key="2">
    <source>
        <dbReference type="EMBL" id="RDL40422.1"/>
    </source>
</evidence>
<keyword evidence="3" id="KW-1185">Reference proteome</keyword>
<reference evidence="2 3" key="1">
    <citation type="journal article" date="2018" name="IMA Fungus">
        <title>IMA Genome-F 9: Draft genome sequence of Annulohypoxylon stygium, Aspergillus mulundensis, Berkeleyomyces basicola (syn. Thielaviopsis basicola), Ceratocystis smalleyi, two Cercospora beticola strains, Coleophoma cylindrospora, Fusarium fracticaudum, Phialophora cf. hyalina, and Morchella septimelata.</title>
        <authorList>
            <person name="Wingfield B.D."/>
            <person name="Bills G.F."/>
            <person name="Dong Y."/>
            <person name="Huang W."/>
            <person name="Nel W.J."/>
            <person name="Swalarsk-Parry B.S."/>
            <person name="Vaghefi N."/>
            <person name="Wilken P.M."/>
            <person name="An Z."/>
            <person name="de Beer Z.W."/>
            <person name="De Vos L."/>
            <person name="Chen L."/>
            <person name="Duong T.A."/>
            <person name="Gao Y."/>
            <person name="Hammerbacher A."/>
            <person name="Kikkert J.R."/>
            <person name="Li Y."/>
            <person name="Li H."/>
            <person name="Li K."/>
            <person name="Li Q."/>
            <person name="Liu X."/>
            <person name="Ma X."/>
            <person name="Naidoo K."/>
            <person name="Pethybridge S.J."/>
            <person name="Sun J."/>
            <person name="Steenkamp E.T."/>
            <person name="van der Nest M.A."/>
            <person name="van Wyk S."/>
            <person name="Wingfield M.J."/>
            <person name="Xiong C."/>
            <person name="Yue Q."/>
            <person name="Zhang X."/>
        </authorList>
    </citation>
    <scope>NUCLEOTIDE SEQUENCE [LARGE SCALE GENOMIC DNA]</scope>
    <source>
        <strain evidence="2 3">BP 5553</strain>
    </source>
</reference>
<protein>
    <recommendedName>
        <fullName evidence="4">Ubiquitin 3 binding protein But2 C-terminal domain-containing protein</fullName>
    </recommendedName>
</protein>
<dbReference type="AlphaFoldDB" id="A0A370TY19"/>
<dbReference type="OrthoDB" id="3599447at2759"/>
<evidence type="ECO:0000313" key="3">
    <source>
        <dbReference type="Proteomes" id="UP000254866"/>
    </source>
</evidence>